<gene>
    <name evidence="1" type="ORF">IWW38_004130</name>
</gene>
<name>A0ACC1M0F5_9FUNG</name>
<comment type="caution">
    <text evidence="1">The sequence shown here is derived from an EMBL/GenBank/DDBJ whole genome shotgun (WGS) entry which is preliminary data.</text>
</comment>
<keyword evidence="2" id="KW-1185">Reference proteome</keyword>
<accession>A0ACC1M0F5</accession>
<reference evidence="1" key="1">
    <citation type="submission" date="2022-07" db="EMBL/GenBank/DDBJ databases">
        <title>Phylogenomic reconstructions and comparative analyses of Kickxellomycotina fungi.</title>
        <authorList>
            <person name="Reynolds N.K."/>
            <person name="Stajich J.E."/>
            <person name="Barry K."/>
            <person name="Grigoriev I.V."/>
            <person name="Crous P."/>
            <person name="Smith M.E."/>
        </authorList>
    </citation>
    <scope>NUCLEOTIDE SEQUENCE</scope>
    <source>
        <strain evidence="1">CBS 190363</strain>
    </source>
</reference>
<protein>
    <submittedName>
        <fullName evidence="1">Uncharacterized protein</fullName>
    </submittedName>
</protein>
<organism evidence="1 2">
    <name type="scientific">Coemansia aciculifera</name>
    <dbReference type="NCBI Taxonomy" id="417176"/>
    <lineage>
        <taxon>Eukaryota</taxon>
        <taxon>Fungi</taxon>
        <taxon>Fungi incertae sedis</taxon>
        <taxon>Zoopagomycota</taxon>
        <taxon>Kickxellomycotina</taxon>
        <taxon>Kickxellomycetes</taxon>
        <taxon>Kickxellales</taxon>
        <taxon>Kickxellaceae</taxon>
        <taxon>Coemansia</taxon>
    </lineage>
</organism>
<evidence type="ECO:0000313" key="1">
    <source>
        <dbReference type="EMBL" id="KAJ2890438.1"/>
    </source>
</evidence>
<proteinExistence type="predicted"/>
<dbReference type="EMBL" id="JANBVB010001355">
    <property type="protein sequence ID" value="KAJ2890438.1"/>
    <property type="molecule type" value="Genomic_DNA"/>
</dbReference>
<sequence length="352" mass="39592">MDRGLWEVTEKGVITPEESLLTEPESSTAAELRSAVKNEEAFLIIFVHLSPKLRKVYTHDKDAKKLWGILRTRYTETTLAMALRLLNEMNKLAYDGSIETMFDKYLSIKRQIASAGISYENLFNLGMLNALPLELRHSYIDILNEMELAIIYMFPSVGLLSQVDCPYKDKCGRGSLCLYRHRPEPSKKEVVKKEAEIKKPADATQEPPESQEPPAQEPPVHEPAAQEPVVQEPIVHEPAVQKVITQPSVPDDTTDWRLLTLNYDTTGPAYNSLCESTQALPQLKAIVGDKIGYAKRQRALTLIYEHISKTTATSPPWLAAKLAIECEDQIYRDSGPGTYHGKLSACLKDLRK</sequence>
<dbReference type="Proteomes" id="UP001139981">
    <property type="component" value="Unassembled WGS sequence"/>
</dbReference>
<evidence type="ECO:0000313" key="2">
    <source>
        <dbReference type="Proteomes" id="UP001139981"/>
    </source>
</evidence>